<evidence type="ECO:0000313" key="6">
    <source>
        <dbReference type="Proteomes" id="UP000000933"/>
    </source>
</evidence>
<evidence type="ECO:0000256" key="4">
    <source>
        <dbReference type="ARBA" id="ARBA00023136"/>
    </source>
</evidence>
<dbReference type="GO" id="GO:0016746">
    <property type="term" value="F:acyltransferase activity"/>
    <property type="evidence" value="ECO:0007669"/>
    <property type="project" value="TreeGrafter"/>
</dbReference>
<reference evidence="6" key="2">
    <citation type="submission" date="2010-04" db="EMBL/GenBank/DDBJ databases">
        <title>Genome sequence of Salinibacter ruber M8.</title>
        <authorList>
            <consortium name="Genoscope"/>
        </authorList>
    </citation>
    <scope>NUCLEOTIDE SEQUENCE [LARGE SCALE GENOMIC DNA]</scope>
    <source>
        <strain evidence="6">M8</strain>
    </source>
</reference>
<evidence type="ECO:0000256" key="2">
    <source>
        <dbReference type="ARBA" id="ARBA00022692"/>
    </source>
</evidence>
<evidence type="ECO:0000256" key="1">
    <source>
        <dbReference type="ARBA" id="ARBA00004141"/>
    </source>
</evidence>
<dbReference type="InterPro" id="IPR051085">
    <property type="entry name" value="MB_O-acyltransferase"/>
</dbReference>
<dbReference type="PANTHER" id="PTHR13285:SF18">
    <property type="entry name" value="PROTEIN-CYSTEINE N-PALMITOYLTRANSFERASE RASP"/>
    <property type="match status" value="1"/>
</dbReference>
<dbReference type="PANTHER" id="PTHR13285">
    <property type="entry name" value="ACYLTRANSFERASE"/>
    <property type="match status" value="1"/>
</dbReference>
<keyword evidence="4" id="KW-0472">Membrane</keyword>
<evidence type="ECO:0000256" key="3">
    <source>
        <dbReference type="ARBA" id="ARBA00022989"/>
    </source>
</evidence>
<keyword evidence="3" id="KW-1133">Transmembrane helix</keyword>
<dbReference type="PATRIC" id="fig|761659.10.peg.786"/>
<dbReference type="GO" id="GO:0016020">
    <property type="term" value="C:membrane"/>
    <property type="evidence" value="ECO:0007669"/>
    <property type="project" value="UniProtKB-SubCell"/>
</dbReference>
<gene>
    <name evidence="5" type="primary">dltB</name>
    <name evidence="5" type="ordered locus">SRM_00704</name>
</gene>
<dbReference type="Pfam" id="PF03062">
    <property type="entry name" value="MBOAT"/>
    <property type="match status" value="1"/>
</dbReference>
<accession>D5H6H0</accession>
<dbReference type="HOGENOM" id="CLU_2587712_0_0_10"/>
<dbReference type="InterPro" id="IPR004299">
    <property type="entry name" value="MBOAT_fam"/>
</dbReference>
<evidence type="ECO:0000313" key="5">
    <source>
        <dbReference type="EMBL" id="CBH23625.1"/>
    </source>
</evidence>
<protein>
    <submittedName>
        <fullName evidence="5">Predicted membrane protein involved in D-alanine export</fullName>
    </submittedName>
</protein>
<dbReference type="AlphaFoldDB" id="D5H6H0"/>
<dbReference type="RefSeq" id="WP_013061141.1">
    <property type="nucleotide sequence ID" value="NC_014032.1"/>
</dbReference>
<proteinExistence type="predicted"/>
<dbReference type="EMBL" id="FP565814">
    <property type="protein sequence ID" value="CBH23625.1"/>
    <property type="molecule type" value="Genomic_DNA"/>
</dbReference>
<organism evidence="5 6">
    <name type="scientific">Salinibacter ruber (strain M8)</name>
    <dbReference type="NCBI Taxonomy" id="761659"/>
    <lineage>
        <taxon>Bacteria</taxon>
        <taxon>Pseudomonadati</taxon>
        <taxon>Rhodothermota</taxon>
        <taxon>Rhodothermia</taxon>
        <taxon>Rhodothermales</taxon>
        <taxon>Salinibacteraceae</taxon>
        <taxon>Salinibacter</taxon>
    </lineage>
</organism>
<reference evidence="5 6" key="1">
    <citation type="journal article" date="2010" name="ISME J.">
        <title>Fine-scale evolution: genomic, phenotypic and ecological differentiation in two coexisting Salinibacter ruber strains.</title>
        <authorList>
            <person name="Pena A."/>
            <person name="Teeling H."/>
            <person name="Huerta-Cepas J."/>
            <person name="Santos F."/>
            <person name="Yarza P."/>
            <person name="Brito-Echeverria J."/>
            <person name="Lucio M."/>
            <person name="Schmitt-Kopplin P."/>
            <person name="Meseguer I."/>
            <person name="Schenowitz C."/>
            <person name="Dossat C."/>
            <person name="Barbe V."/>
            <person name="Dopazo J."/>
            <person name="Rossello-Mora R."/>
            <person name="Schuler M."/>
            <person name="Glockner F.O."/>
            <person name="Amann R."/>
            <person name="Gabaldon T."/>
            <person name="Anton J."/>
        </authorList>
    </citation>
    <scope>NUCLEOTIDE SEQUENCE [LARGE SCALE GENOMIC DNA]</scope>
    <source>
        <strain evidence="5 6">M8</strain>
    </source>
</reference>
<comment type="subcellular location">
    <subcellularLocation>
        <location evidence="1">Membrane</location>
        <topology evidence="1">Multi-pass membrane protein</topology>
    </subcellularLocation>
</comment>
<sequence>MATYFFAFQIYCDFSGYSDIAIGAAQIMEYDLMENFRRPYHAKSINEFWHRWHISLSTWFRDYLYIPAWWKQSPGGTLVL</sequence>
<dbReference type="KEGG" id="srm:SRM_00704"/>
<name>D5H6H0_SALRM</name>
<dbReference type="Proteomes" id="UP000000933">
    <property type="component" value="Chromosome"/>
</dbReference>
<keyword evidence="2" id="KW-0812">Transmembrane</keyword>